<evidence type="ECO:0000256" key="1">
    <source>
        <dbReference type="ARBA" id="ARBA00005323"/>
    </source>
</evidence>
<evidence type="ECO:0000313" key="5">
    <source>
        <dbReference type="Proteomes" id="UP000094969"/>
    </source>
</evidence>
<dbReference type="OrthoDB" id="9772497at2"/>
<reference evidence="4 5" key="1">
    <citation type="journal article" date="2015" name="Antonie Van Leeuwenhoek">
        <title>Bosea vaviloviae sp. nov., a new species of slow-growing rhizobia isolated from nodules of the relict species Vavilovia formosa (Stev.) Fed.</title>
        <authorList>
            <person name="Safronova V.I."/>
            <person name="Kuznetsova I.G."/>
            <person name="Sazanova A.L."/>
            <person name="Kimeklis A.K."/>
            <person name="Belimov A.A."/>
            <person name="Andronov E.E."/>
            <person name="Pinaev A.G."/>
            <person name="Chizhevskaya E.P."/>
            <person name="Pukhaev A.R."/>
            <person name="Popov K.P."/>
            <person name="Willems A."/>
            <person name="Tikhonovich I.A."/>
        </authorList>
    </citation>
    <scope>NUCLEOTIDE SEQUENCE [LARGE SCALE GENOMIC DNA]</scope>
    <source>
        <strain evidence="4 5">Vaf18</strain>
    </source>
</reference>
<protein>
    <submittedName>
        <fullName evidence="4">Alanine racemase</fullName>
    </submittedName>
</protein>
<keyword evidence="5" id="KW-1185">Reference proteome</keyword>
<evidence type="ECO:0000259" key="3">
    <source>
        <dbReference type="SMART" id="SM01119"/>
    </source>
</evidence>
<dbReference type="RefSeq" id="WP_069692078.1">
    <property type="nucleotide sequence ID" value="NZ_CP017147.1"/>
</dbReference>
<dbReference type="KEGG" id="bvv:BHK69_22720"/>
<dbReference type="Pfam" id="PF01168">
    <property type="entry name" value="Ala_racemase_N"/>
    <property type="match status" value="1"/>
</dbReference>
<dbReference type="PANTHER" id="PTHR28004">
    <property type="entry name" value="ZGC:162816-RELATED"/>
    <property type="match status" value="1"/>
</dbReference>
<dbReference type="STRING" id="1526658.BHK69_22720"/>
<comment type="similarity">
    <text evidence="1">Belongs to the DSD1 family.</text>
</comment>
<dbReference type="AlphaFoldDB" id="A0A1D7U6B1"/>
<proteinExistence type="inferred from homology"/>
<dbReference type="Pfam" id="PF14031">
    <property type="entry name" value="D-ser_dehydrat"/>
    <property type="match status" value="1"/>
</dbReference>
<evidence type="ECO:0000256" key="2">
    <source>
        <dbReference type="ARBA" id="ARBA00023239"/>
    </source>
</evidence>
<dbReference type="InterPro" id="IPR026956">
    <property type="entry name" value="D-ser_dehydrat-like_dom"/>
</dbReference>
<dbReference type="InterPro" id="IPR051466">
    <property type="entry name" value="D-amino_acid_metab_enzyme"/>
</dbReference>
<dbReference type="InterPro" id="IPR029066">
    <property type="entry name" value="PLP-binding_barrel"/>
</dbReference>
<dbReference type="Proteomes" id="UP000094969">
    <property type="component" value="Chromosome"/>
</dbReference>
<dbReference type="GO" id="GO:0036088">
    <property type="term" value="P:D-serine catabolic process"/>
    <property type="evidence" value="ECO:0007669"/>
    <property type="project" value="TreeGrafter"/>
</dbReference>
<dbReference type="InterPro" id="IPR001608">
    <property type="entry name" value="Ala_racemase_N"/>
</dbReference>
<dbReference type="SUPFAM" id="SSF51419">
    <property type="entry name" value="PLP-binding barrel"/>
    <property type="match status" value="1"/>
</dbReference>
<dbReference type="Gene3D" id="2.40.37.20">
    <property type="entry name" value="D-serine dehydratase-like domain"/>
    <property type="match status" value="1"/>
</dbReference>
<dbReference type="PANTHER" id="PTHR28004:SF2">
    <property type="entry name" value="D-SERINE DEHYDRATASE"/>
    <property type="match status" value="1"/>
</dbReference>
<evidence type="ECO:0000313" key="4">
    <source>
        <dbReference type="EMBL" id="AOO82872.1"/>
    </source>
</evidence>
<dbReference type="SMART" id="SM01119">
    <property type="entry name" value="D-ser_dehydrat"/>
    <property type="match status" value="1"/>
</dbReference>
<sequence>MTTGSDEVAVQAAGSLEADTVRSLATPALLLDRERLDRNIGRLRDRTAAHGVVLRPHLKTAKSIDVARRAYPDEPGPITVSTLAEAEYFAAHGFTDITYGVGISPAAAARAMLLRRSGVDLKLLLDSPEQAQALGQAARDAGVTARAFIEIDCDGHRGGLTPRDPKLLDVAASMAAAGVGLAGILTHAGESYALHTPDALVAAAEHERTEAVAAADSLRAAGHDCSIVSAGSTPTAHFAEDLAGVTELRAGVYMFFDLVMHGVGVCRTDDIAISVLATVIGTKPEKGWILVDAGWMALSRDRGTAAQKVDQGYGLVCDIEGRVYNDLIVPSASQEHGILAMRPGSGRPLPDLPIGSKVRILPNHACATASQHEVYHVVSGNGGAIEARWPRIRGW</sequence>
<organism evidence="4 5">
    <name type="scientific">Bosea vaviloviae</name>
    <dbReference type="NCBI Taxonomy" id="1526658"/>
    <lineage>
        <taxon>Bacteria</taxon>
        <taxon>Pseudomonadati</taxon>
        <taxon>Pseudomonadota</taxon>
        <taxon>Alphaproteobacteria</taxon>
        <taxon>Hyphomicrobiales</taxon>
        <taxon>Boseaceae</taxon>
        <taxon>Bosea</taxon>
    </lineage>
</organism>
<name>A0A1D7U6B1_9HYPH</name>
<dbReference type="GO" id="GO:0008721">
    <property type="term" value="F:D-serine ammonia-lyase activity"/>
    <property type="evidence" value="ECO:0007669"/>
    <property type="project" value="TreeGrafter"/>
</dbReference>
<keyword evidence="2" id="KW-0456">Lyase</keyword>
<gene>
    <name evidence="4" type="ORF">BHK69_22720</name>
</gene>
<dbReference type="InterPro" id="IPR042208">
    <property type="entry name" value="D-ser_dehydrat-like_sf"/>
</dbReference>
<accession>A0A1D7U6B1</accession>
<dbReference type="EMBL" id="CP017147">
    <property type="protein sequence ID" value="AOO82872.1"/>
    <property type="molecule type" value="Genomic_DNA"/>
</dbReference>
<dbReference type="Gene3D" id="3.20.20.10">
    <property type="entry name" value="Alanine racemase"/>
    <property type="match status" value="1"/>
</dbReference>
<feature type="domain" description="D-serine dehydratase-like" evidence="3">
    <location>
        <begin position="272"/>
        <end position="379"/>
    </location>
</feature>